<accession>A0A9W6KLN5</accession>
<keyword evidence="4" id="KW-1185">Reference proteome</keyword>
<dbReference type="Gene3D" id="3.40.50.450">
    <property type="match status" value="1"/>
</dbReference>
<sequence length="400" mass="43500">MSAEVIVCTPPQVPPPWWDASLFLAGPNPRSPEVPSWRPEAIELLRARWTGGRLVVFSPEPATGAVRDYTGQIEWEEAGLHFADQIVFWVPRELTTMPAFTTNVEWGTWHRSGKAVFGAPPDAPKNRYLRAGAAAEHVPVADTLPATLELALGALSPAARRELGERGVPLLVWRTSSFQRWYRTQRAAGNELRQARAEWVYRSGPGKRQVVYWALRTDIRVAAEDRVKTGQIVLARPDLSSVVLYHRGPSLATTLVVLVREFRSTAATPDGFIHELPGGAGPDGTDPRDQAAAEVHEETGLALAPDRLSAHGSRQVAGTLSTHRAHLFSAELTAAEVEALRAGAGTPHGEPGTTERTWVQLHTYAEIRDAGLVDWPTLGMLAQVLAAPPAADGAPDRARE</sequence>
<dbReference type="InterPro" id="IPR015797">
    <property type="entry name" value="NUDIX_hydrolase-like_dom_sf"/>
</dbReference>
<dbReference type="RefSeq" id="WP_261965897.1">
    <property type="nucleotide sequence ID" value="NZ_BAAAXA010000001.1"/>
</dbReference>
<reference evidence="3" key="1">
    <citation type="journal article" date="2014" name="Int. J. Syst. Evol. Microbiol.">
        <title>Complete genome sequence of Corynebacterium casei LMG S-19264T (=DSM 44701T), isolated from a smear-ripened cheese.</title>
        <authorList>
            <consortium name="US DOE Joint Genome Institute (JGI-PGF)"/>
            <person name="Walter F."/>
            <person name="Albersmeier A."/>
            <person name="Kalinowski J."/>
            <person name="Ruckert C."/>
        </authorList>
    </citation>
    <scope>NUCLEOTIDE SEQUENCE</scope>
    <source>
        <strain evidence="3">VKM Ac-1321</strain>
    </source>
</reference>
<dbReference type="Gene3D" id="3.90.79.10">
    <property type="entry name" value="Nucleoside Triphosphate Pyrophosphohydrolase"/>
    <property type="match status" value="1"/>
</dbReference>
<reference evidence="3" key="2">
    <citation type="submission" date="2023-01" db="EMBL/GenBank/DDBJ databases">
        <authorList>
            <person name="Sun Q."/>
            <person name="Evtushenko L."/>
        </authorList>
    </citation>
    <scope>NUCLEOTIDE SEQUENCE</scope>
    <source>
        <strain evidence="3">VKM Ac-1321</strain>
    </source>
</reference>
<evidence type="ECO:0000256" key="1">
    <source>
        <dbReference type="SAM" id="MobiDB-lite"/>
    </source>
</evidence>
<organism evidence="3 4">
    <name type="scientific">Dactylosporangium matsuzakiense</name>
    <dbReference type="NCBI Taxonomy" id="53360"/>
    <lineage>
        <taxon>Bacteria</taxon>
        <taxon>Bacillati</taxon>
        <taxon>Actinomycetota</taxon>
        <taxon>Actinomycetes</taxon>
        <taxon>Micromonosporales</taxon>
        <taxon>Micromonosporaceae</taxon>
        <taxon>Dactylosporangium</taxon>
    </lineage>
</organism>
<dbReference type="AlphaFoldDB" id="A0A9W6KLN5"/>
<protein>
    <recommendedName>
        <fullName evidence="2">Nudix hydrolase domain-containing protein</fullName>
    </recommendedName>
</protein>
<proteinExistence type="predicted"/>
<dbReference type="InterPro" id="IPR039470">
    <property type="entry name" value="Nuc_deoxyri_tr2"/>
</dbReference>
<dbReference type="SUPFAM" id="SSF55811">
    <property type="entry name" value="Nudix"/>
    <property type="match status" value="1"/>
</dbReference>
<comment type="caution">
    <text evidence="3">The sequence shown here is derived from an EMBL/GenBank/DDBJ whole genome shotgun (WGS) entry which is preliminary data.</text>
</comment>
<feature type="compositionally biased region" description="Basic and acidic residues" evidence="1">
    <location>
        <begin position="285"/>
        <end position="296"/>
    </location>
</feature>
<dbReference type="PROSITE" id="PS51462">
    <property type="entry name" value="NUDIX"/>
    <property type="match status" value="1"/>
</dbReference>
<dbReference type="InterPro" id="IPR000086">
    <property type="entry name" value="NUDIX_hydrolase_dom"/>
</dbReference>
<dbReference type="EMBL" id="BSFP01000034">
    <property type="protein sequence ID" value="GLL03468.1"/>
    <property type="molecule type" value="Genomic_DNA"/>
</dbReference>
<feature type="region of interest" description="Disordered" evidence="1">
    <location>
        <begin position="270"/>
        <end position="296"/>
    </location>
</feature>
<feature type="domain" description="Nudix hydrolase" evidence="2">
    <location>
        <begin position="235"/>
        <end position="382"/>
    </location>
</feature>
<dbReference type="Pfam" id="PF15891">
    <property type="entry name" value="Nuc_deoxyri_tr2"/>
    <property type="match status" value="1"/>
</dbReference>
<dbReference type="Proteomes" id="UP001143480">
    <property type="component" value="Unassembled WGS sequence"/>
</dbReference>
<evidence type="ECO:0000313" key="4">
    <source>
        <dbReference type="Proteomes" id="UP001143480"/>
    </source>
</evidence>
<gene>
    <name evidence="3" type="ORF">GCM10017581_052140</name>
</gene>
<evidence type="ECO:0000313" key="3">
    <source>
        <dbReference type="EMBL" id="GLL03468.1"/>
    </source>
</evidence>
<evidence type="ECO:0000259" key="2">
    <source>
        <dbReference type="PROSITE" id="PS51462"/>
    </source>
</evidence>
<name>A0A9W6KLN5_9ACTN</name>